<evidence type="ECO:0008006" key="3">
    <source>
        <dbReference type="Google" id="ProtNLM"/>
    </source>
</evidence>
<comment type="caution">
    <text evidence="1">The sequence shown here is derived from an EMBL/GenBank/DDBJ whole genome shotgun (WGS) entry which is preliminary data.</text>
</comment>
<dbReference type="InterPro" id="IPR025233">
    <property type="entry name" value="DUF4176"/>
</dbReference>
<dbReference type="EMBL" id="RJPI01000015">
    <property type="protein sequence ID" value="RSJ61186.1"/>
    <property type="molecule type" value="Genomic_DNA"/>
</dbReference>
<dbReference type="Proteomes" id="UP000280648">
    <property type="component" value="Unassembled WGS sequence"/>
</dbReference>
<reference evidence="1 2" key="1">
    <citation type="submission" date="2018-11" db="EMBL/GenBank/DDBJ databases">
        <title>Species Designations Belie Phenotypic and Genotypic Heterogeneity in Oral Streptococci.</title>
        <authorList>
            <person name="Velsko I."/>
        </authorList>
    </citation>
    <scope>NUCLEOTIDE SEQUENCE [LARGE SCALE GENOMIC DNA]</scope>
    <source>
        <strain evidence="1 2">BCC26</strain>
    </source>
</reference>
<evidence type="ECO:0000313" key="1">
    <source>
        <dbReference type="EMBL" id="RSJ61186.1"/>
    </source>
</evidence>
<protein>
    <recommendedName>
        <fullName evidence="3">DUF4176 domain-containing protein</fullName>
    </recommendedName>
</protein>
<evidence type="ECO:0000313" key="2">
    <source>
        <dbReference type="Proteomes" id="UP000280648"/>
    </source>
</evidence>
<dbReference type="RefSeq" id="WP_223327427.1">
    <property type="nucleotide sequence ID" value="NZ_JAHZPF010000006.1"/>
</dbReference>
<gene>
    <name evidence="1" type="ORF">D8803_08945</name>
</gene>
<proteinExistence type="predicted"/>
<accession>A0A428FJC0</accession>
<organism evidence="1 2">
    <name type="scientific">Streptococcus oralis</name>
    <dbReference type="NCBI Taxonomy" id="1303"/>
    <lineage>
        <taxon>Bacteria</taxon>
        <taxon>Bacillati</taxon>
        <taxon>Bacillota</taxon>
        <taxon>Bacilli</taxon>
        <taxon>Lactobacillales</taxon>
        <taxon>Streptococcaceae</taxon>
        <taxon>Streptococcus</taxon>
    </lineage>
</organism>
<dbReference type="AlphaFoldDB" id="A0A428FJC0"/>
<name>A0A428FJC0_STROR</name>
<dbReference type="Pfam" id="PF13780">
    <property type="entry name" value="DUF4176"/>
    <property type="match status" value="1"/>
</dbReference>
<sequence length="84" mass="9634">MSERTALPIGSVVRVREGVEPVMIVNHCPVTEKDGKQGYFDFGAVSLPLGLMNQNIIFFNKEDIDEVLFFGYIDRRFQDFFESL</sequence>